<name>A0A6G1IYJ0_9PLEO</name>
<proteinExistence type="predicted"/>
<evidence type="ECO:0000313" key="3">
    <source>
        <dbReference type="Proteomes" id="UP000799291"/>
    </source>
</evidence>
<dbReference type="Gene3D" id="3.40.630.30">
    <property type="match status" value="1"/>
</dbReference>
<dbReference type="SUPFAM" id="SSF55729">
    <property type="entry name" value="Acyl-CoA N-acyltransferases (Nat)"/>
    <property type="match status" value="1"/>
</dbReference>
<gene>
    <name evidence="2" type="ORF">K458DRAFT_419204</name>
</gene>
<evidence type="ECO:0000313" key="2">
    <source>
        <dbReference type="EMBL" id="KAF2682959.1"/>
    </source>
</evidence>
<organism evidence="2 3">
    <name type="scientific">Lentithecium fluviatile CBS 122367</name>
    <dbReference type="NCBI Taxonomy" id="1168545"/>
    <lineage>
        <taxon>Eukaryota</taxon>
        <taxon>Fungi</taxon>
        <taxon>Dikarya</taxon>
        <taxon>Ascomycota</taxon>
        <taxon>Pezizomycotina</taxon>
        <taxon>Dothideomycetes</taxon>
        <taxon>Pleosporomycetidae</taxon>
        <taxon>Pleosporales</taxon>
        <taxon>Massarineae</taxon>
        <taxon>Lentitheciaceae</taxon>
        <taxon>Lentithecium</taxon>
    </lineage>
</organism>
<dbReference type="InterPro" id="IPR016181">
    <property type="entry name" value="Acyl_CoA_acyltransferase"/>
</dbReference>
<dbReference type="Proteomes" id="UP000799291">
    <property type="component" value="Unassembled WGS sequence"/>
</dbReference>
<dbReference type="AlphaFoldDB" id="A0A6G1IYJ0"/>
<sequence length="202" mass="23313">MTPPTRPRDPFMSARLIYRAIRVPEDDALFAAINDDRVGYMNSNASNVKLPTPSDATKFREKCAEELLAAVICLPASEEPSKPGTSIGQIHLKGFPPRFMHHRNTEIGLDILPQWQGKGYGSETINWALEYAFLKVGLHKVRIRAFGWNEGAMRLYERLGFKLEGREREALWHEGRFWDGIEYGMIDREWWEMRGKDRDFGL</sequence>
<evidence type="ECO:0000259" key="1">
    <source>
        <dbReference type="PROSITE" id="PS51186"/>
    </source>
</evidence>
<dbReference type="InterPro" id="IPR000182">
    <property type="entry name" value="GNAT_dom"/>
</dbReference>
<keyword evidence="2" id="KW-0012">Acyltransferase</keyword>
<dbReference type="OrthoDB" id="64477at2759"/>
<keyword evidence="2" id="KW-0808">Transferase</keyword>
<dbReference type="PANTHER" id="PTHR43415:SF3">
    <property type="entry name" value="GNAT-FAMILY ACETYLTRANSFERASE"/>
    <property type="match status" value="1"/>
</dbReference>
<reference evidence="2" key="1">
    <citation type="journal article" date="2020" name="Stud. Mycol.">
        <title>101 Dothideomycetes genomes: a test case for predicting lifestyles and emergence of pathogens.</title>
        <authorList>
            <person name="Haridas S."/>
            <person name="Albert R."/>
            <person name="Binder M."/>
            <person name="Bloem J."/>
            <person name="Labutti K."/>
            <person name="Salamov A."/>
            <person name="Andreopoulos B."/>
            <person name="Baker S."/>
            <person name="Barry K."/>
            <person name="Bills G."/>
            <person name="Bluhm B."/>
            <person name="Cannon C."/>
            <person name="Castanera R."/>
            <person name="Culley D."/>
            <person name="Daum C."/>
            <person name="Ezra D."/>
            <person name="Gonzalez J."/>
            <person name="Henrissat B."/>
            <person name="Kuo A."/>
            <person name="Liang C."/>
            <person name="Lipzen A."/>
            <person name="Lutzoni F."/>
            <person name="Magnuson J."/>
            <person name="Mondo S."/>
            <person name="Nolan M."/>
            <person name="Ohm R."/>
            <person name="Pangilinan J."/>
            <person name="Park H.-J."/>
            <person name="Ramirez L."/>
            <person name="Alfaro M."/>
            <person name="Sun H."/>
            <person name="Tritt A."/>
            <person name="Yoshinaga Y."/>
            <person name="Zwiers L.-H."/>
            <person name="Turgeon B."/>
            <person name="Goodwin S."/>
            <person name="Spatafora J."/>
            <person name="Crous P."/>
            <person name="Grigoriev I."/>
        </authorList>
    </citation>
    <scope>NUCLEOTIDE SEQUENCE</scope>
    <source>
        <strain evidence="2">CBS 122367</strain>
    </source>
</reference>
<accession>A0A6G1IYJ0</accession>
<protein>
    <submittedName>
        <fullName evidence="2">Acyl-CoA N-acyltransferase</fullName>
    </submittedName>
</protein>
<dbReference type="EMBL" id="MU005585">
    <property type="protein sequence ID" value="KAF2682959.1"/>
    <property type="molecule type" value="Genomic_DNA"/>
</dbReference>
<dbReference type="Pfam" id="PF13302">
    <property type="entry name" value="Acetyltransf_3"/>
    <property type="match status" value="1"/>
</dbReference>
<dbReference type="GO" id="GO:0016747">
    <property type="term" value="F:acyltransferase activity, transferring groups other than amino-acyl groups"/>
    <property type="evidence" value="ECO:0007669"/>
    <property type="project" value="InterPro"/>
</dbReference>
<feature type="domain" description="N-acetyltransferase" evidence="1">
    <location>
        <begin position="16"/>
        <end position="184"/>
    </location>
</feature>
<keyword evidence="3" id="KW-1185">Reference proteome</keyword>
<dbReference type="PROSITE" id="PS51186">
    <property type="entry name" value="GNAT"/>
    <property type="match status" value="1"/>
</dbReference>
<dbReference type="PANTHER" id="PTHR43415">
    <property type="entry name" value="SPERMIDINE N(1)-ACETYLTRANSFERASE"/>
    <property type="match status" value="1"/>
</dbReference>